<evidence type="ECO:0000313" key="3">
    <source>
        <dbReference type="Proteomes" id="UP001054945"/>
    </source>
</evidence>
<comment type="caution">
    <text evidence="2">The sequence shown here is derived from an EMBL/GenBank/DDBJ whole genome shotgun (WGS) entry which is preliminary data.</text>
</comment>
<feature type="compositionally biased region" description="Low complexity" evidence="1">
    <location>
        <begin position="227"/>
        <end position="236"/>
    </location>
</feature>
<proteinExistence type="predicted"/>
<dbReference type="Proteomes" id="UP001054945">
    <property type="component" value="Unassembled WGS sequence"/>
</dbReference>
<keyword evidence="3" id="KW-1185">Reference proteome</keyword>
<evidence type="ECO:0000256" key="1">
    <source>
        <dbReference type="SAM" id="MobiDB-lite"/>
    </source>
</evidence>
<feature type="compositionally biased region" description="Basic residues" evidence="1">
    <location>
        <begin position="173"/>
        <end position="189"/>
    </location>
</feature>
<organism evidence="2 3">
    <name type="scientific">Caerostris extrusa</name>
    <name type="common">Bark spider</name>
    <name type="synonym">Caerostris bankana</name>
    <dbReference type="NCBI Taxonomy" id="172846"/>
    <lineage>
        <taxon>Eukaryota</taxon>
        <taxon>Metazoa</taxon>
        <taxon>Ecdysozoa</taxon>
        <taxon>Arthropoda</taxon>
        <taxon>Chelicerata</taxon>
        <taxon>Arachnida</taxon>
        <taxon>Araneae</taxon>
        <taxon>Araneomorphae</taxon>
        <taxon>Entelegynae</taxon>
        <taxon>Araneoidea</taxon>
        <taxon>Araneidae</taxon>
        <taxon>Caerostris</taxon>
    </lineage>
</organism>
<protein>
    <recommendedName>
        <fullName evidence="4">Serine/arginine repetitive matrix protein 1-like</fullName>
    </recommendedName>
</protein>
<gene>
    <name evidence="2" type="primary">AVEN_190225_1</name>
    <name evidence="2" type="ORF">CEXT_695531</name>
</gene>
<accession>A0AAV4VSL2</accession>
<name>A0AAV4VSL2_CAEEX</name>
<feature type="compositionally biased region" description="Polar residues" evidence="1">
    <location>
        <begin position="334"/>
        <end position="352"/>
    </location>
</feature>
<evidence type="ECO:0008006" key="4">
    <source>
        <dbReference type="Google" id="ProtNLM"/>
    </source>
</evidence>
<dbReference type="AlphaFoldDB" id="A0AAV4VSL2"/>
<feature type="compositionally biased region" description="Basic and acidic residues" evidence="1">
    <location>
        <begin position="277"/>
        <end position="287"/>
    </location>
</feature>
<feature type="compositionally biased region" description="Polar residues" evidence="1">
    <location>
        <begin position="360"/>
        <end position="377"/>
    </location>
</feature>
<feature type="compositionally biased region" description="Basic and acidic residues" evidence="1">
    <location>
        <begin position="240"/>
        <end position="251"/>
    </location>
</feature>
<sequence length="430" mass="47666">MYSTTGSPSTISEQRVSSNTDKDFSSTHSLPKVQYDIVRIGVPTVSTTPVPVLKPKPERTTSRQPRGSSPPPPLPSPVKAQAEPGLPPAQLRGLSDQPSRCLLRSPGLLRIDHPATQRPSRARGQDEGGGSDGAPVRAHAQKCSEGGASPEPTYIRVLQPTESEAPRRESEARRRKRRDSHHPNRHPHPHGPWSLPLDPPVPRPPVTEERARLRKQEVSGPAKETTRTSQRQRSSQPQAAKEDGGKDESKSTAKPFKVYYFEPKRKRQRKNSTEVNSAHDHRNRFATERVQLTTNRPPGRARVDQPQRAPRILSDTPRRNHPQALRSAVPSKAPHQSTTREAFQPSRPTSKSPFLRHQPNVGTATPSANIIPGTTQRVPAAVRPTRSPHVRSTRPPPPARSTPLVEPFSLPPGDSFEELIFQPLEIRRIN</sequence>
<feature type="region of interest" description="Disordered" evidence="1">
    <location>
        <begin position="1"/>
        <end position="412"/>
    </location>
</feature>
<evidence type="ECO:0000313" key="2">
    <source>
        <dbReference type="EMBL" id="GIY72781.1"/>
    </source>
</evidence>
<feature type="compositionally biased region" description="Low complexity" evidence="1">
    <location>
        <begin position="42"/>
        <end position="53"/>
    </location>
</feature>
<reference evidence="2 3" key="1">
    <citation type="submission" date="2021-06" db="EMBL/GenBank/DDBJ databases">
        <title>Caerostris extrusa draft genome.</title>
        <authorList>
            <person name="Kono N."/>
            <person name="Arakawa K."/>
        </authorList>
    </citation>
    <scope>NUCLEOTIDE SEQUENCE [LARGE SCALE GENOMIC DNA]</scope>
</reference>
<feature type="compositionally biased region" description="Polar residues" evidence="1">
    <location>
        <begin position="1"/>
        <end position="19"/>
    </location>
</feature>
<dbReference type="EMBL" id="BPLR01014989">
    <property type="protein sequence ID" value="GIY72781.1"/>
    <property type="molecule type" value="Genomic_DNA"/>
</dbReference>
<feature type="compositionally biased region" description="Basic and acidic residues" evidence="1">
    <location>
        <begin position="206"/>
        <end position="217"/>
    </location>
</feature>